<protein>
    <submittedName>
        <fullName evidence="1">Uncharacterized protein</fullName>
    </submittedName>
</protein>
<keyword evidence="2" id="KW-1185">Reference proteome</keyword>
<gene>
    <name evidence="1" type="ORF">GCM10007940_19270</name>
</gene>
<reference evidence="1" key="2">
    <citation type="submission" date="2023-01" db="EMBL/GenBank/DDBJ databases">
        <title>Draft genome sequence of Portibacter lacus strain NBRC 108769.</title>
        <authorList>
            <person name="Sun Q."/>
            <person name="Mori K."/>
        </authorList>
    </citation>
    <scope>NUCLEOTIDE SEQUENCE</scope>
    <source>
        <strain evidence="1">NBRC 108769</strain>
    </source>
</reference>
<organism evidence="1 2">
    <name type="scientific">Portibacter lacus</name>
    <dbReference type="NCBI Taxonomy" id="1099794"/>
    <lineage>
        <taxon>Bacteria</taxon>
        <taxon>Pseudomonadati</taxon>
        <taxon>Bacteroidota</taxon>
        <taxon>Saprospiria</taxon>
        <taxon>Saprospirales</taxon>
        <taxon>Haliscomenobacteraceae</taxon>
        <taxon>Portibacter</taxon>
    </lineage>
</organism>
<comment type="caution">
    <text evidence="1">The sequence shown here is derived from an EMBL/GenBank/DDBJ whole genome shotgun (WGS) entry which is preliminary data.</text>
</comment>
<dbReference type="EMBL" id="BSOH01000011">
    <property type="protein sequence ID" value="GLR17312.1"/>
    <property type="molecule type" value="Genomic_DNA"/>
</dbReference>
<name>A0AA37SNW5_9BACT</name>
<evidence type="ECO:0000313" key="1">
    <source>
        <dbReference type="EMBL" id="GLR17312.1"/>
    </source>
</evidence>
<proteinExistence type="predicted"/>
<dbReference type="Proteomes" id="UP001156666">
    <property type="component" value="Unassembled WGS sequence"/>
</dbReference>
<reference evidence="1" key="1">
    <citation type="journal article" date="2014" name="Int. J. Syst. Evol. Microbiol.">
        <title>Complete genome sequence of Corynebacterium casei LMG S-19264T (=DSM 44701T), isolated from a smear-ripened cheese.</title>
        <authorList>
            <consortium name="US DOE Joint Genome Institute (JGI-PGF)"/>
            <person name="Walter F."/>
            <person name="Albersmeier A."/>
            <person name="Kalinowski J."/>
            <person name="Ruckert C."/>
        </authorList>
    </citation>
    <scope>NUCLEOTIDE SEQUENCE</scope>
    <source>
        <strain evidence="1">NBRC 108769</strain>
    </source>
</reference>
<sequence length="322" mass="33649">MITNAQNVGINLANPVERFHIQDNSNTKLLLRTSSGTSFFTADAPTNSGLLFRSGGTDRASMFYSPLSNSLSASIGLNGWTMSANGDFRVKERVYSLNDLRLDATESVTIEANGAMIKIDTDGNIQIIGKNISIEAEENLNISAANINIEAEQTLQVVSGGESSYAAGSSMDFGALNDVNLLSGGDFNVQSDNVDLVATKATNINSGNGLAITSSDLAINTSTNAIFSIGNGLAINTGQDFNITVNNNFALNVAQNYNLNISQNYALTALNICAQASATMNILGNLIRFNNGSTGFAMKGDAVEVGGKVGTITSGSTTILGN</sequence>
<evidence type="ECO:0000313" key="2">
    <source>
        <dbReference type="Proteomes" id="UP001156666"/>
    </source>
</evidence>
<dbReference type="AlphaFoldDB" id="A0AA37SNW5"/>
<accession>A0AA37SNW5</accession>